<keyword evidence="2" id="KW-1185">Reference proteome</keyword>
<accession>A0ACB8C793</accession>
<gene>
    <name evidence="1" type="ORF">HPB49_003730</name>
</gene>
<organism evidence="1 2">
    <name type="scientific">Dermacentor silvarum</name>
    <name type="common">Tick</name>
    <dbReference type="NCBI Taxonomy" id="543639"/>
    <lineage>
        <taxon>Eukaryota</taxon>
        <taxon>Metazoa</taxon>
        <taxon>Ecdysozoa</taxon>
        <taxon>Arthropoda</taxon>
        <taxon>Chelicerata</taxon>
        <taxon>Arachnida</taxon>
        <taxon>Acari</taxon>
        <taxon>Parasitiformes</taxon>
        <taxon>Ixodida</taxon>
        <taxon>Ixodoidea</taxon>
        <taxon>Ixodidae</taxon>
        <taxon>Rhipicephalinae</taxon>
        <taxon>Dermacentor</taxon>
    </lineage>
</organism>
<evidence type="ECO:0000313" key="1">
    <source>
        <dbReference type="EMBL" id="KAH7936754.1"/>
    </source>
</evidence>
<sequence length="247" mass="25872">MRGNDELAFLASFSGSLFSSGLTAFKPSLLRRSAHQAAQLSCGTPFVIPSLEKCPAIVLQPAGDGSEAFDETTSLLTVVGRESRCAFLAQVFPAFMLAGLGMVAAGLLLNNVQTWPVFVEASELFILVPALLGLKGNLEMTLASRLATQANLGKADSLRDIVGLAVGNMTLLQCQSVVVGTLASMYAVLTSLALSNTVTLRVVLLVFASSVVTASVASLVLGYILQQVQDDKCAAQKQPVLHAKQGD</sequence>
<comment type="caution">
    <text evidence="1">The sequence shown here is derived from an EMBL/GenBank/DDBJ whole genome shotgun (WGS) entry which is preliminary data.</text>
</comment>
<name>A0ACB8C793_DERSI</name>
<reference evidence="1" key="1">
    <citation type="submission" date="2020-05" db="EMBL/GenBank/DDBJ databases">
        <title>Large-scale comparative analyses of tick genomes elucidate their genetic diversity and vector capacities.</title>
        <authorList>
            <person name="Jia N."/>
            <person name="Wang J."/>
            <person name="Shi W."/>
            <person name="Du L."/>
            <person name="Sun Y."/>
            <person name="Zhan W."/>
            <person name="Jiang J."/>
            <person name="Wang Q."/>
            <person name="Zhang B."/>
            <person name="Ji P."/>
            <person name="Sakyi L.B."/>
            <person name="Cui X."/>
            <person name="Yuan T."/>
            <person name="Jiang B."/>
            <person name="Yang W."/>
            <person name="Lam T.T.-Y."/>
            <person name="Chang Q."/>
            <person name="Ding S."/>
            <person name="Wang X."/>
            <person name="Zhu J."/>
            <person name="Ruan X."/>
            <person name="Zhao L."/>
            <person name="Wei J."/>
            <person name="Que T."/>
            <person name="Du C."/>
            <person name="Cheng J."/>
            <person name="Dai P."/>
            <person name="Han X."/>
            <person name="Huang E."/>
            <person name="Gao Y."/>
            <person name="Liu J."/>
            <person name="Shao H."/>
            <person name="Ye R."/>
            <person name="Li L."/>
            <person name="Wei W."/>
            <person name="Wang X."/>
            <person name="Wang C."/>
            <person name="Yang T."/>
            <person name="Huo Q."/>
            <person name="Li W."/>
            <person name="Guo W."/>
            <person name="Chen H."/>
            <person name="Zhou L."/>
            <person name="Ni X."/>
            <person name="Tian J."/>
            <person name="Zhou Y."/>
            <person name="Sheng Y."/>
            <person name="Liu T."/>
            <person name="Pan Y."/>
            <person name="Xia L."/>
            <person name="Li J."/>
            <person name="Zhao F."/>
            <person name="Cao W."/>
        </authorList>
    </citation>
    <scope>NUCLEOTIDE SEQUENCE</scope>
    <source>
        <strain evidence="1">Dsil-2018</strain>
    </source>
</reference>
<dbReference type="Proteomes" id="UP000821865">
    <property type="component" value="Chromosome 8"/>
</dbReference>
<dbReference type="EMBL" id="CM023477">
    <property type="protein sequence ID" value="KAH7936754.1"/>
    <property type="molecule type" value="Genomic_DNA"/>
</dbReference>
<proteinExistence type="predicted"/>
<evidence type="ECO:0000313" key="2">
    <source>
        <dbReference type="Proteomes" id="UP000821865"/>
    </source>
</evidence>
<protein>
    <submittedName>
        <fullName evidence="1">Uncharacterized protein</fullName>
    </submittedName>
</protein>